<feature type="compositionally biased region" description="Polar residues" evidence="10">
    <location>
        <begin position="119"/>
        <end position="132"/>
    </location>
</feature>
<feature type="region of interest" description="Disordered" evidence="10">
    <location>
        <begin position="119"/>
        <end position="161"/>
    </location>
</feature>
<feature type="region of interest" description="Disordered" evidence="10">
    <location>
        <begin position="1050"/>
        <end position="1075"/>
    </location>
</feature>
<evidence type="ECO:0000256" key="9">
    <source>
        <dbReference type="RuleBase" id="RU365073"/>
    </source>
</evidence>
<protein>
    <recommendedName>
        <fullName evidence="9">Nuclear pore complex protein Nup85</fullName>
    </recommendedName>
</protein>
<dbReference type="GO" id="GO:0031965">
    <property type="term" value="C:nuclear membrane"/>
    <property type="evidence" value="ECO:0007669"/>
    <property type="project" value="UniProtKB-UniRule"/>
</dbReference>
<dbReference type="GeneID" id="64973362"/>
<evidence type="ECO:0000313" key="12">
    <source>
        <dbReference type="Proteomes" id="UP000654913"/>
    </source>
</evidence>
<feature type="compositionally biased region" description="Polar residues" evidence="10">
    <location>
        <begin position="1"/>
        <end position="42"/>
    </location>
</feature>
<name>A0A7R7XLF1_9EURO</name>
<evidence type="ECO:0000256" key="8">
    <source>
        <dbReference type="ARBA" id="ARBA00023242"/>
    </source>
</evidence>
<evidence type="ECO:0000256" key="1">
    <source>
        <dbReference type="ARBA" id="ARBA00004567"/>
    </source>
</evidence>
<evidence type="ECO:0000256" key="2">
    <source>
        <dbReference type="ARBA" id="ARBA00005573"/>
    </source>
</evidence>
<evidence type="ECO:0000256" key="7">
    <source>
        <dbReference type="ARBA" id="ARBA00023132"/>
    </source>
</evidence>
<reference evidence="11" key="1">
    <citation type="submission" date="2021-01" db="EMBL/GenBank/DDBJ databases">
        <authorList>
            <consortium name="Aspergillus puulaauensis MK2 genome sequencing consortium"/>
            <person name="Kazuki M."/>
            <person name="Futagami T."/>
        </authorList>
    </citation>
    <scope>NUCLEOTIDE SEQUENCE</scope>
    <source>
        <strain evidence="11">MK2</strain>
    </source>
</reference>
<keyword evidence="6 9" id="KW-0811">Translocation</keyword>
<dbReference type="Pfam" id="PF07575">
    <property type="entry name" value="Nucleopor_Nup85"/>
    <property type="match status" value="1"/>
</dbReference>
<evidence type="ECO:0000256" key="5">
    <source>
        <dbReference type="ARBA" id="ARBA00022927"/>
    </source>
</evidence>
<evidence type="ECO:0000256" key="3">
    <source>
        <dbReference type="ARBA" id="ARBA00022448"/>
    </source>
</evidence>
<keyword evidence="9" id="KW-0472">Membrane</keyword>
<comment type="similarity">
    <text evidence="2 9">Belongs to the nucleoporin Nup85 family.</text>
</comment>
<dbReference type="KEGG" id="apuu:APUU_31582S"/>
<dbReference type="GO" id="GO:0031080">
    <property type="term" value="C:nuclear pore outer ring"/>
    <property type="evidence" value="ECO:0007669"/>
    <property type="project" value="TreeGrafter"/>
</dbReference>
<sequence length="1113" mass="121545">MSFSFKFDSNFSPSTPGKSRNPLRNGSLTPAQPPSASNSFTPQGPPPSTIYGGSQMSARSPDNSGKPIFSQSELLNDSIFGSSVDSPDFASRTKKTAPAKPFSESLFDVSAGPRFGNSMNWGVSNGPQSSRMSGGLGYEAENNEPMEEEEEEEYEDEFIEESRRTAGSGVNFFDSHISNIAPQPSILPQRKSIYSNPEYAKRPKLDEKWAAQSPLRKTKLSPKKNSPMPAIVRNLASRGGKAKAEEPDDLIIQTEDEISRMYDETRQAQYNDQYTQEVIGKICAALSKAWYSPSENRGAEIGPGDNAANATKAGFLGSLLLQLHHPPPTSTKSDSFPNNFGFAAPRSLVFGNRSEAPIPLPRVLLDWLEANDSLLGDIQALAQIGPDPTASSNFWEIVNAAILRGRVSEAAKLLRSSDFNYARSALEDGLPQAGYRGAQLQNIQRCINKMIQVLESCPGVQHDDWDVRDAEWALYRKRVLTAVSDLEEFAEGDEQPAPAPAAMGNPFQAVNFGLGPNPTQGTSFTESARMAESRVPWTIYQNLRSMYRILLGDSAAVMNHSQGWVEATIGLTVWWDGEDDEETANGSAGNFLRNRRPTTRSDPYLRRLNLAFRSATDTGNNQGFRINALSPIEVGLGSVFEGDVEGVLELLQTLSLCVASAVAEVASIGGWLDTKSSGSAPSGLSEDDLMVLSYGQNDNASTRGVNRDDVLSAYAAGLSERHAIRNATGSRDGWEISLEVLSRLDDNQKMQKSVSELLDKLPLDTAEQMDKVVLLCSELGLDNEGRRVSERYGDLTVSNSEEYGLALICYARAHNRRKVKSVVDLLISYSLVHSRAYPASRDLDDQLQALIREPKTCLSAVASVDEEAASILQFYFSGYATLRRFYETRDEAIGLPHGQKPRYKPLARRRAAAQALVAVISSAADGIYGGLYDPDRDSAIQVDGLLALLGEALPFIHPSMSVLTTSQQFAVLSAIEDLETVTPRVYAQCEECFRSTLLEYYFKHGYSRKATDSYVQPPSPRELLRKSVSSMTGSSTFSLIGSDMLESARTHSFSGSGEGSGVLVPRSEGTTVQTEREWDWRAGLTEETTGEDVIRMLRLGLASGLSFGALGRV</sequence>
<organism evidence="11 12">
    <name type="scientific">Aspergillus puulaauensis</name>
    <dbReference type="NCBI Taxonomy" id="1220207"/>
    <lineage>
        <taxon>Eukaryota</taxon>
        <taxon>Fungi</taxon>
        <taxon>Dikarya</taxon>
        <taxon>Ascomycota</taxon>
        <taxon>Pezizomycotina</taxon>
        <taxon>Eurotiomycetes</taxon>
        <taxon>Eurotiomycetidae</taxon>
        <taxon>Eurotiales</taxon>
        <taxon>Aspergillaceae</taxon>
        <taxon>Aspergillus</taxon>
    </lineage>
</organism>
<feature type="compositionally biased region" description="Polar residues" evidence="10">
    <location>
        <begin position="51"/>
        <end position="85"/>
    </location>
</feature>
<comment type="subunit">
    <text evidence="9">Component of the nuclear pore complex (NPC).</text>
</comment>
<dbReference type="AlphaFoldDB" id="A0A7R7XLF1"/>
<keyword evidence="12" id="KW-1185">Reference proteome</keyword>
<dbReference type="PANTHER" id="PTHR13373:SF21">
    <property type="entry name" value="NUCLEAR PORE COMPLEX PROTEIN NUP85"/>
    <property type="match status" value="1"/>
</dbReference>
<dbReference type="GO" id="GO:0017056">
    <property type="term" value="F:structural constituent of nuclear pore"/>
    <property type="evidence" value="ECO:0007669"/>
    <property type="project" value="TreeGrafter"/>
</dbReference>
<comment type="subcellular location">
    <subcellularLocation>
        <location evidence="1 9">Nucleus</location>
        <location evidence="1 9">Nuclear pore complex</location>
    </subcellularLocation>
</comment>
<dbReference type="InterPro" id="IPR011502">
    <property type="entry name" value="Nucleoporin_Nup85"/>
</dbReference>
<evidence type="ECO:0000256" key="6">
    <source>
        <dbReference type="ARBA" id="ARBA00023010"/>
    </source>
</evidence>
<keyword evidence="8 9" id="KW-0539">Nucleus</keyword>
<evidence type="ECO:0000313" key="11">
    <source>
        <dbReference type="EMBL" id="BCS23357.1"/>
    </source>
</evidence>
<proteinExistence type="inferred from homology"/>
<keyword evidence="5 9" id="KW-0653">Protein transport</keyword>
<dbReference type="PANTHER" id="PTHR13373">
    <property type="entry name" value="FROUNT PROTEIN-RELATED"/>
    <property type="match status" value="1"/>
</dbReference>
<feature type="compositionally biased region" description="Acidic residues" evidence="10">
    <location>
        <begin position="141"/>
        <end position="159"/>
    </location>
</feature>
<evidence type="ECO:0000256" key="4">
    <source>
        <dbReference type="ARBA" id="ARBA00022816"/>
    </source>
</evidence>
<keyword evidence="7 9" id="KW-0906">Nuclear pore complex</keyword>
<dbReference type="GO" id="GO:0045893">
    <property type="term" value="P:positive regulation of DNA-templated transcription"/>
    <property type="evidence" value="ECO:0007669"/>
    <property type="project" value="TreeGrafter"/>
</dbReference>
<keyword evidence="4 9" id="KW-0509">mRNA transport</keyword>
<evidence type="ECO:0000256" key="10">
    <source>
        <dbReference type="SAM" id="MobiDB-lite"/>
    </source>
</evidence>
<reference evidence="11" key="2">
    <citation type="submission" date="2021-02" db="EMBL/GenBank/DDBJ databases">
        <title>Aspergillus puulaauensis MK2 genome sequence.</title>
        <authorList>
            <person name="Futagami T."/>
            <person name="Mori K."/>
            <person name="Kadooka C."/>
            <person name="Tanaka T."/>
        </authorList>
    </citation>
    <scope>NUCLEOTIDE SEQUENCE</scope>
    <source>
        <strain evidence="11">MK2</strain>
    </source>
</reference>
<keyword evidence="3 9" id="KW-0813">Transport</keyword>
<accession>A0A7R7XLF1</accession>
<dbReference type="OrthoDB" id="5422384at2759"/>
<feature type="region of interest" description="Disordered" evidence="10">
    <location>
        <begin position="1"/>
        <end position="100"/>
    </location>
</feature>
<dbReference type="RefSeq" id="XP_041555551.1">
    <property type="nucleotide sequence ID" value="XM_041702802.1"/>
</dbReference>
<gene>
    <name evidence="11" type="ORF">APUU_31582S</name>
</gene>
<dbReference type="GO" id="GO:0006406">
    <property type="term" value="P:mRNA export from nucleus"/>
    <property type="evidence" value="ECO:0007669"/>
    <property type="project" value="TreeGrafter"/>
</dbReference>
<dbReference type="Proteomes" id="UP000654913">
    <property type="component" value="Chromosome 3"/>
</dbReference>
<dbReference type="EMBL" id="AP024445">
    <property type="protein sequence ID" value="BCS23357.1"/>
    <property type="molecule type" value="Genomic_DNA"/>
</dbReference>
<comment type="function">
    <text evidence="9">Functions as a component of the nuclear pore complex (NPC).</text>
</comment>
<dbReference type="GO" id="GO:0006606">
    <property type="term" value="P:protein import into nucleus"/>
    <property type="evidence" value="ECO:0007669"/>
    <property type="project" value="TreeGrafter"/>
</dbReference>